<evidence type="ECO:0000313" key="2">
    <source>
        <dbReference type="EMBL" id="CAQ35227.1"/>
    </source>
</evidence>
<protein>
    <recommendedName>
        <fullName evidence="3">DUF4083 domain-containing protein</fullName>
    </recommendedName>
</protein>
<keyword evidence="1" id="KW-1133">Transmembrane helix</keyword>
<keyword evidence="1" id="KW-0472">Membrane</keyword>
<keyword evidence="1" id="KW-0812">Transmembrane</keyword>
<sequence length="68" mass="8130">MTSIYLTFFSFVQIFLPIIVSIVALILIFRFINRYEKKSEERSAIEKQQLDYISNKVNEIEKLLKQID</sequence>
<dbReference type="EMBL" id="AM980832">
    <property type="protein sequence ID" value="CAQ35227.1"/>
    <property type="molecule type" value="Genomic_DNA"/>
</dbReference>
<feature type="transmembrane region" description="Helical" evidence="1">
    <location>
        <begin position="6"/>
        <end position="32"/>
    </location>
</feature>
<dbReference type="AlphaFoldDB" id="B2G3I5"/>
<keyword evidence="2" id="KW-0614">Plasmid</keyword>
<proteinExistence type="predicted"/>
<reference evidence="2" key="1">
    <citation type="journal article" date="2009" name="Plasmid">
        <title>Bioinformatic and partial functional analysis of pEspA and pEspB, two plasmids from Exiguobacterium arabatum sp. nov. RFL1109.</title>
        <authorList>
            <person name="Jakubauskas A."/>
            <person name="Kriukiene E."/>
            <person name="Trinkunaite L."/>
            <person name="Sapranauskas R."/>
            <person name="Jurenaite-Urbanaviciene S."/>
            <person name="Lubys A."/>
        </authorList>
    </citation>
    <scope>NUCLEOTIDE SEQUENCE [LARGE SCALE GENOMIC DNA]</scope>
    <source>
        <strain evidence="2">RFL1109</strain>
        <plasmid evidence="2">pEspB</plasmid>
    </source>
</reference>
<evidence type="ECO:0000256" key="1">
    <source>
        <dbReference type="SAM" id="Phobius"/>
    </source>
</evidence>
<accession>B2G3I5</accession>
<evidence type="ECO:0008006" key="3">
    <source>
        <dbReference type="Google" id="ProtNLM"/>
    </source>
</evidence>
<name>B2G3I5_9BACL</name>
<organism evidence="2">
    <name type="scientific">Exiguobacterium arabatum</name>
    <dbReference type="NCBI Taxonomy" id="518693"/>
    <lineage>
        <taxon>Bacteria</taxon>
        <taxon>Bacillati</taxon>
        <taxon>Bacillota</taxon>
        <taxon>Bacilli</taxon>
        <taxon>Bacillales</taxon>
        <taxon>Bacillales Family XII. Incertae Sedis</taxon>
        <taxon>Exiguobacterium</taxon>
    </lineage>
</organism>
<geneLocation type="plasmid" evidence="2">
    <name>pEspB</name>
</geneLocation>